<dbReference type="OrthoDB" id="1470711at2759"/>
<evidence type="ECO:0000313" key="14">
    <source>
        <dbReference type="EMBL" id="ONH69589.1"/>
    </source>
</evidence>
<dbReference type="GO" id="GO:0005524">
    <property type="term" value="F:ATP binding"/>
    <property type="evidence" value="ECO:0007669"/>
    <property type="project" value="UniProtKB-UniRule"/>
</dbReference>
<evidence type="ECO:0000256" key="7">
    <source>
        <dbReference type="ARBA" id="ARBA00034617"/>
    </source>
</evidence>
<evidence type="ECO:0000256" key="8">
    <source>
        <dbReference type="ARBA" id="ARBA00034808"/>
    </source>
</evidence>
<feature type="domain" description="UvrD-like helicase ATP-binding" evidence="11">
    <location>
        <begin position="7"/>
        <end position="266"/>
    </location>
</feature>
<dbReference type="OMA" id="ENGWRGL"/>
<evidence type="ECO:0000256" key="3">
    <source>
        <dbReference type="ARBA" id="ARBA00022801"/>
    </source>
</evidence>
<dbReference type="PROSITE" id="PS51217">
    <property type="entry name" value="UVRD_HELICASE_CTER"/>
    <property type="match status" value="1"/>
</dbReference>
<dbReference type="Gene3D" id="1.10.10.160">
    <property type="match status" value="1"/>
</dbReference>
<dbReference type="VEuPathDB" id="FungiDB:BON22_0861"/>
<dbReference type="Gene3D" id="1.10.486.10">
    <property type="entry name" value="PCRA, domain 4"/>
    <property type="match status" value="1"/>
</dbReference>
<evidence type="ECO:0000256" key="2">
    <source>
        <dbReference type="ARBA" id="ARBA00022741"/>
    </source>
</evidence>
<evidence type="ECO:0000256" key="6">
    <source>
        <dbReference type="ARBA" id="ARBA00023235"/>
    </source>
</evidence>
<keyword evidence="2 10" id="KW-0547">Nucleotide-binding</keyword>
<dbReference type="EMBL" id="LK052905">
    <property type="protein sequence ID" value="CDR45836.1"/>
    <property type="molecule type" value="Genomic_DNA"/>
</dbReference>
<dbReference type="InterPro" id="IPR013986">
    <property type="entry name" value="DExx_box_DNA_helicase_dom_sf"/>
</dbReference>
<dbReference type="Pfam" id="PF13361">
    <property type="entry name" value="UvrD_C"/>
    <property type="match status" value="1"/>
</dbReference>
<dbReference type="AlphaFoldDB" id="A0A061BD84"/>
<dbReference type="SUPFAM" id="SSF52540">
    <property type="entry name" value="P-loop containing nucleoside triphosphate hydrolases"/>
    <property type="match status" value="1"/>
</dbReference>
<dbReference type="GO" id="GO:0016787">
    <property type="term" value="F:hydrolase activity"/>
    <property type="evidence" value="ECO:0007669"/>
    <property type="project" value="UniProtKB-UniRule"/>
</dbReference>
<dbReference type="CDD" id="cd17932">
    <property type="entry name" value="DEXQc_UvrD"/>
    <property type="match status" value="1"/>
</dbReference>
<organism evidence="13">
    <name type="scientific">Cyberlindnera fabianii</name>
    <name type="common">Yeast</name>
    <name type="synonym">Hansenula fabianii</name>
    <dbReference type="NCBI Taxonomy" id="36022"/>
    <lineage>
        <taxon>Eukaryota</taxon>
        <taxon>Fungi</taxon>
        <taxon>Dikarya</taxon>
        <taxon>Ascomycota</taxon>
        <taxon>Saccharomycotina</taxon>
        <taxon>Saccharomycetes</taxon>
        <taxon>Phaffomycetales</taxon>
        <taxon>Phaffomycetaceae</taxon>
        <taxon>Cyberlindnera</taxon>
    </lineage>
</organism>
<keyword evidence="5 10" id="KW-0067">ATP-binding</keyword>
<reference evidence="13" key="1">
    <citation type="journal article" date="2014" name="Genome Announc.">
        <title>Genome sequence of the yeast Cyberlindnera fabianii (Hansenula fabianii).</title>
        <authorList>
            <person name="Freel K.C."/>
            <person name="Sarilar V."/>
            <person name="Neuveglise C."/>
            <person name="Devillers H."/>
            <person name="Friedrich A."/>
            <person name="Schacherer J."/>
        </authorList>
    </citation>
    <scope>NUCLEOTIDE SEQUENCE</scope>
    <source>
        <strain evidence="13">YJS4271</strain>
    </source>
</reference>
<dbReference type="Pfam" id="PF00580">
    <property type="entry name" value="UvrD-helicase"/>
    <property type="match status" value="1"/>
</dbReference>
<evidence type="ECO:0000313" key="15">
    <source>
        <dbReference type="Proteomes" id="UP000189513"/>
    </source>
</evidence>
<reference evidence="15" key="2">
    <citation type="journal article" date="2017" name="Genome Announc.">
        <title>Genome sequences of Cyberlindnera fabianii 65, Pichia kudriavzevii 129, and Saccharomyces cerevisiae 131 isolated from fermented masau fruits in Zimbabwe.</title>
        <authorList>
            <person name="van Rijswijck I.M.H."/>
            <person name="Derks M.F.L."/>
            <person name="Abee T."/>
            <person name="de Ridder D."/>
            <person name="Smid E.J."/>
        </authorList>
    </citation>
    <scope>NUCLEOTIDE SEQUENCE [LARGE SCALE GENOMIC DNA]</scope>
    <source>
        <strain evidence="15">65</strain>
    </source>
</reference>
<feature type="binding site" evidence="10">
    <location>
        <begin position="28"/>
        <end position="35"/>
    </location>
    <ligand>
        <name>ATP</name>
        <dbReference type="ChEBI" id="CHEBI:30616"/>
    </ligand>
</feature>
<keyword evidence="3 10" id="KW-0378">Hydrolase</keyword>
<evidence type="ECO:0000313" key="13">
    <source>
        <dbReference type="EMBL" id="CDR45836.1"/>
    </source>
</evidence>
<name>A0A061BD84_CYBFA</name>
<evidence type="ECO:0000256" key="5">
    <source>
        <dbReference type="ARBA" id="ARBA00022840"/>
    </source>
</evidence>
<dbReference type="InterPro" id="IPR014016">
    <property type="entry name" value="UvrD-like_ATP-bd"/>
</dbReference>
<sequence>MKDINVTAAQRQIITHPVDASRTLRIVSGPGAGKSTTLVYKLAYLVGEGLIPPERILVLSMTNRAVDSMKSKLVEVLGEQVAATINVHTFHALSHMMMSEKDDWYTDVEVLDEPGWTVLSQLAKINKYRLRDCITKVKALGGDDDAIKEVSDEFGISQKNLKNVLELLDRMHTIIHSDFLRGAKKLMKNGEVSLEYDICVVDEFQDMYQELWEFIELIARDTHLVVAGDPHQSIYNFLGSNDIVEEKLEDYRPSDTISMTESFRSTPEIISASEQVLSHDRSLTSTLQPVCKPILTTFSSEDEQYQYISDEILRLTLSSSSQIQYRDIAILARTNAELQQLTRTLSFYHIPNLKLSSNPTWLDNELVNLMNYLNVLYRPERAHWSVVCTLRLVPGVGPVMVTRLEHEANEKGVSFYDYLVSNRENLKPVVQNYIDTMEQTRQSIDFHDTKSIMKGLLHVADQLGLKKLVSRKVKTQMDHKHVTKQILDFYENMKMFALEKTEEISVAEYFLQNYMDRVGVIKRKDAVRVSTVHSAKGLEFPIVFLLAGDKIISESEEDRRLLYVGMTRAQSLLYVNVLDNGTQGFNEPWFHKRFRENFQFEPPIVTETLIQAIKQRPQPMGQVRQFHTSARRTFSKPLFMRSGLKLLRHLIRN</sequence>
<dbReference type="InterPro" id="IPR000212">
    <property type="entry name" value="DNA_helicase_UvrD/REP"/>
</dbReference>
<evidence type="ECO:0000259" key="12">
    <source>
        <dbReference type="PROSITE" id="PS51217"/>
    </source>
</evidence>
<keyword evidence="4 10" id="KW-0347">Helicase</keyword>
<dbReference type="STRING" id="36022.A0A061BD84"/>
<dbReference type="Gene3D" id="3.40.50.300">
    <property type="entry name" value="P-loop containing nucleotide triphosphate hydrolases"/>
    <property type="match status" value="2"/>
</dbReference>
<dbReference type="PANTHER" id="PTHR11070">
    <property type="entry name" value="UVRD / RECB / PCRA DNA HELICASE FAMILY MEMBER"/>
    <property type="match status" value="1"/>
</dbReference>
<dbReference type="EMBL" id="MPUK01000001">
    <property type="protein sequence ID" value="ONH69589.1"/>
    <property type="molecule type" value="Genomic_DNA"/>
</dbReference>
<evidence type="ECO:0000256" key="10">
    <source>
        <dbReference type="PROSITE-ProRule" id="PRU00560"/>
    </source>
</evidence>
<comment type="similarity">
    <text evidence="1">Belongs to the helicase family. UvrD subfamily.</text>
</comment>
<evidence type="ECO:0000256" key="9">
    <source>
        <dbReference type="ARBA" id="ARBA00048988"/>
    </source>
</evidence>
<dbReference type="GO" id="GO:0003677">
    <property type="term" value="F:DNA binding"/>
    <property type="evidence" value="ECO:0007669"/>
    <property type="project" value="InterPro"/>
</dbReference>
<accession>A0A061BD84</accession>
<comment type="catalytic activity">
    <reaction evidence="9">
        <text>ATP + H2O = ADP + phosphate + H(+)</text>
        <dbReference type="Rhea" id="RHEA:13065"/>
        <dbReference type="ChEBI" id="CHEBI:15377"/>
        <dbReference type="ChEBI" id="CHEBI:15378"/>
        <dbReference type="ChEBI" id="CHEBI:30616"/>
        <dbReference type="ChEBI" id="CHEBI:43474"/>
        <dbReference type="ChEBI" id="CHEBI:456216"/>
        <dbReference type="EC" id="5.6.2.4"/>
    </reaction>
</comment>
<protein>
    <recommendedName>
        <fullName evidence="8">DNA 3'-5' helicase</fullName>
        <ecNumber evidence="8">5.6.2.4</ecNumber>
    </recommendedName>
</protein>
<evidence type="ECO:0000259" key="11">
    <source>
        <dbReference type="PROSITE" id="PS51198"/>
    </source>
</evidence>
<dbReference type="Proteomes" id="UP000189513">
    <property type="component" value="Unassembled WGS sequence"/>
</dbReference>
<keyword evidence="15" id="KW-1185">Reference proteome</keyword>
<feature type="domain" description="UvrD-like helicase C-terminal" evidence="12">
    <location>
        <begin position="260"/>
        <end position="537"/>
    </location>
</feature>
<dbReference type="GO" id="GO:0000725">
    <property type="term" value="P:recombinational repair"/>
    <property type="evidence" value="ECO:0007669"/>
    <property type="project" value="TreeGrafter"/>
</dbReference>
<dbReference type="EC" id="5.6.2.4" evidence="8"/>
<evidence type="ECO:0000256" key="4">
    <source>
        <dbReference type="ARBA" id="ARBA00022806"/>
    </source>
</evidence>
<reference evidence="14" key="3">
    <citation type="submission" date="2017-01" db="EMBL/GenBank/DDBJ databases">
        <authorList>
            <person name="Mah S.A."/>
            <person name="Swanson W.J."/>
            <person name="Moy G.W."/>
            <person name="Vacquier V.D."/>
        </authorList>
    </citation>
    <scope>NUCLEOTIDE SEQUENCE [LARGE SCALE GENOMIC DNA]</scope>
    <source>
        <strain evidence="14">65</strain>
    </source>
</reference>
<proteinExistence type="inferred from homology"/>
<dbReference type="PROSITE" id="PS51198">
    <property type="entry name" value="UVRD_HELICASE_ATP_BIND"/>
    <property type="match status" value="1"/>
</dbReference>
<dbReference type="InterPro" id="IPR014017">
    <property type="entry name" value="DNA_helicase_UvrD-like_C"/>
</dbReference>
<dbReference type="GO" id="GO:0005634">
    <property type="term" value="C:nucleus"/>
    <property type="evidence" value="ECO:0007669"/>
    <property type="project" value="TreeGrafter"/>
</dbReference>
<dbReference type="InterPro" id="IPR027417">
    <property type="entry name" value="P-loop_NTPase"/>
</dbReference>
<dbReference type="PANTHER" id="PTHR11070:SF46">
    <property type="entry name" value="ATP-DEPENDENT DNA HELICASE HMI1, MITOCHONDRIAL"/>
    <property type="match status" value="1"/>
</dbReference>
<gene>
    <name evidence="14" type="ORF">BON22_0861</name>
    <name evidence="13" type="ORF">CYFA0S_20e00738g</name>
</gene>
<keyword evidence="6" id="KW-0413">Isomerase</keyword>
<evidence type="ECO:0000256" key="1">
    <source>
        <dbReference type="ARBA" id="ARBA00009922"/>
    </source>
</evidence>
<comment type="catalytic activity">
    <reaction evidence="7">
        <text>Couples ATP hydrolysis with the unwinding of duplex DNA by translocating in the 3'-5' direction.</text>
        <dbReference type="EC" id="5.6.2.4"/>
    </reaction>
</comment>
<dbReference type="GO" id="GO:0043138">
    <property type="term" value="F:3'-5' DNA helicase activity"/>
    <property type="evidence" value="ECO:0007669"/>
    <property type="project" value="UniProtKB-EC"/>
</dbReference>